<accession>A0A0J1GY24</accession>
<dbReference type="RefSeq" id="WP_047887693.1">
    <property type="nucleotide sequence ID" value="NZ_CP071326.1"/>
</dbReference>
<name>A0A0J1GY24_9GAMM</name>
<protein>
    <recommendedName>
        <fullName evidence="1">PepSY domain-containing protein</fullName>
    </recommendedName>
</protein>
<evidence type="ECO:0000259" key="1">
    <source>
        <dbReference type="Pfam" id="PF13670"/>
    </source>
</evidence>
<keyword evidence="3" id="KW-1185">Reference proteome</keyword>
<feature type="domain" description="PepSY" evidence="1">
    <location>
        <begin position="8"/>
        <end position="88"/>
    </location>
</feature>
<dbReference type="STRING" id="320778.ABT57_23540"/>
<dbReference type="OrthoDB" id="5625293at2"/>
<evidence type="ECO:0000313" key="3">
    <source>
        <dbReference type="Proteomes" id="UP000035909"/>
    </source>
</evidence>
<reference evidence="2 3" key="1">
    <citation type="submission" date="2015-05" db="EMBL/GenBank/DDBJ databases">
        <title>Photobacterium galathea sp. nov.</title>
        <authorList>
            <person name="Machado H."/>
            <person name="Gram L."/>
        </authorList>
    </citation>
    <scope>NUCLEOTIDE SEQUENCE [LARGE SCALE GENOMIC DNA]</scope>
    <source>
        <strain evidence="2 3">DSM 22954</strain>
    </source>
</reference>
<dbReference type="PATRIC" id="fig|320778.3.peg.5031"/>
<dbReference type="Pfam" id="PF13670">
    <property type="entry name" value="PepSY_2"/>
    <property type="match status" value="1"/>
</dbReference>
<dbReference type="Proteomes" id="UP000035909">
    <property type="component" value="Unassembled WGS sequence"/>
</dbReference>
<dbReference type="InterPro" id="IPR025711">
    <property type="entry name" value="PepSY"/>
</dbReference>
<gene>
    <name evidence="2" type="ORF">ABT57_23540</name>
</gene>
<organism evidence="2 3">
    <name type="scientific">Photobacterium ganghwense</name>
    <dbReference type="NCBI Taxonomy" id="320778"/>
    <lineage>
        <taxon>Bacteria</taxon>
        <taxon>Pseudomonadati</taxon>
        <taxon>Pseudomonadota</taxon>
        <taxon>Gammaproteobacteria</taxon>
        <taxon>Vibrionales</taxon>
        <taxon>Vibrionaceae</taxon>
        <taxon>Photobacterium</taxon>
    </lineage>
</organism>
<evidence type="ECO:0000313" key="2">
    <source>
        <dbReference type="EMBL" id="KLV04548.1"/>
    </source>
</evidence>
<sequence>MPVPTSVFVTAFLTVMAASTHSDYSCSTQPEETWVPMDQAREHLIQRGYHIRSFRKTRSNCYKLYGFNQEGKKVDVYFNPVDLSKVKERKNG</sequence>
<comment type="caution">
    <text evidence="2">The sequence shown here is derived from an EMBL/GenBank/DDBJ whole genome shotgun (WGS) entry which is preliminary data.</text>
</comment>
<dbReference type="EMBL" id="LDOU01000034">
    <property type="protein sequence ID" value="KLV04548.1"/>
    <property type="molecule type" value="Genomic_DNA"/>
</dbReference>
<proteinExistence type="predicted"/>
<dbReference type="AlphaFoldDB" id="A0A0J1GY24"/>